<keyword evidence="2" id="KW-1185">Reference proteome</keyword>
<dbReference type="Gene3D" id="2.40.30.80">
    <property type="entry name" value="YkvR-like"/>
    <property type="match status" value="1"/>
</dbReference>
<dbReference type="Proteomes" id="UP001235343">
    <property type="component" value="Unassembled WGS sequence"/>
</dbReference>
<dbReference type="InterPro" id="IPR021596">
    <property type="entry name" value="DUF3219"/>
</dbReference>
<protein>
    <submittedName>
        <fullName evidence="1">DUF3219 family protein</fullName>
    </submittedName>
</protein>
<dbReference type="Pfam" id="PF11514">
    <property type="entry name" value="DUF3219"/>
    <property type="match status" value="1"/>
</dbReference>
<evidence type="ECO:0000313" key="2">
    <source>
        <dbReference type="Proteomes" id="UP001235343"/>
    </source>
</evidence>
<proteinExistence type="predicted"/>
<sequence length="93" mass="10735">MVKELILNKTILHVDNFEETKVNGLLKISFAFKVIHEEYHDITTLLYEGVFDVIIPEKKLSFRGEIQNYSTSITNLYQKGSIGDFQLTLLEKA</sequence>
<dbReference type="EMBL" id="JASTZU010000018">
    <property type="protein sequence ID" value="MDL4839790.1"/>
    <property type="molecule type" value="Genomic_DNA"/>
</dbReference>
<name>A0ABT7L1R7_9BACI</name>
<dbReference type="SUPFAM" id="SSF159173">
    <property type="entry name" value="YkvR-like"/>
    <property type="match status" value="1"/>
</dbReference>
<reference evidence="1 2" key="1">
    <citation type="submission" date="2023-06" db="EMBL/GenBank/DDBJ databases">
        <title>Aquibacillus rhizosphaerae LR5S19.</title>
        <authorList>
            <person name="Sun J.-Q."/>
        </authorList>
    </citation>
    <scope>NUCLEOTIDE SEQUENCE [LARGE SCALE GENOMIC DNA]</scope>
    <source>
        <strain evidence="1 2">LR5S19</strain>
    </source>
</reference>
<evidence type="ECO:0000313" key="1">
    <source>
        <dbReference type="EMBL" id="MDL4839790.1"/>
    </source>
</evidence>
<comment type="caution">
    <text evidence="1">The sequence shown here is derived from an EMBL/GenBank/DDBJ whole genome shotgun (WGS) entry which is preliminary data.</text>
</comment>
<dbReference type="InterPro" id="IPR023105">
    <property type="entry name" value="YkvR-like_sf"/>
</dbReference>
<gene>
    <name evidence="1" type="ORF">QQS35_04875</name>
</gene>
<dbReference type="RefSeq" id="WP_285930748.1">
    <property type="nucleotide sequence ID" value="NZ_JASTZU010000018.1"/>
</dbReference>
<organism evidence="1 2">
    <name type="scientific">Aquibacillus rhizosphaerae</name>
    <dbReference type="NCBI Taxonomy" id="3051431"/>
    <lineage>
        <taxon>Bacteria</taxon>
        <taxon>Bacillati</taxon>
        <taxon>Bacillota</taxon>
        <taxon>Bacilli</taxon>
        <taxon>Bacillales</taxon>
        <taxon>Bacillaceae</taxon>
        <taxon>Aquibacillus</taxon>
    </lineage>
</organism>
<accession>A0ABT7L1R7</accession>